<feature type="transmembrane region" description="Helical" evidence="1">
    <location>
        <begin position="258"/>
        <end position="278"/>
    </location>
</feature>
<dbReference type="Proteomes" id="UP000186469">
    <property type="component" value="Unassembled WGS sequence"/>
</dbReference>
<feature type="transmembrane region" description="Helical" evidence="1">
    <location>
        <begin position="88"/>
        <end position="110"/>
    </location>
</feature>
<organism evidence="2 3">
    <name type="scientific">Desulfovibrio litoralis DSM 11393</name>
    <dbReference type="NCBI Taxonomy" id="1121455"/>
    <lineage>
        <taxon>Bacteria</taxon>
        <taxon>Pseudomonadati</taxon>
        <taxon>Thermodesulfobacteriota</taxon>
        <taxon>Desulfovibrionia</taxon>
        <taxon>Desulfovibrionales</taxon>
        <taxon>Desulfovibrionaceae</taxon>
        <taxon>Desulfovibrio</taxon>
    </lineage>
</organism>
<keyword evidence="1" id="KW-1133">Transmembrane helix</keyword>
<keyword evidence="1" id="KW-0812">Transmembrane</keyword>
<reference evidence="2 3" key="1">
    <citation type="submission" date="2016-12" db="EMBL/GenBank/DDBJ databases">
        <authorList>
            <person name="Song W.-J."/>
            <person name="Kurnit D.M."/>
        </authorList>
    </citation>
    <scope>NUCLEOTIDE SEQUENCE [LARGE SCALE GENOMIC DNA]</scope>
    <source>
        <strain evidence="2 3">DSM 11393</strain>
    </source>
</reference>
<feature type="transmembrane region" description="Helical" evidence="1">
    <location>
        <begin position="178"/>
        <end position="204"/>
    </location>
</feature>
<feature type="transmembrane region" description="Helical" evidence="1">
    <location>
        <begin position="12"/>
        <end position="34"/>
    </location>
</feature>
<dbReference type="OrthoDB" id="5471546at2"/>
<keyword evidence="3" id="KW-1185">Reference proteome</keyword>
<feature type="transmembrane region" description="Helical" evidence="1">
    <location>
        <begin position="290"/>
        <end position="309"/>
    </location>
</feature>
<protein>
    <submittedName>
        <fullName evidence="2">Uncharacterized protein</fullName>
    </submittedName>
</protein>
<keyword evidence="1" id="KW-0472">Membrane</keyword>
<feature type="transmembrane region" description="Helical" evidence="1">
    <location>
        <begin position="122"/>
        <end position="146"/>
    </location>
</feature>
<evidence type="ECO:0000313" key="3">
    <source>
        <dbReference type="Proteomes" id="UP000186469"/>
    </source>
</evidence>
<dbReference type="RefSeq" id="WP_072695624.1">
    <property type="nucleotide sequence ID" value="NZ_FRDI01000002.1"/>
</dbReference>
<dbReference type="AlphaFoldDB" id="A0A1M7RVQ7"/>
<feature type="transmembrane region" description="Helical" evidence="1">
    <location>
        <begin position="225"/>
        <end position="246"/>
    </location>
</feature>
<gene>
    <name evidence="2" type="ORF">SAMN02745728_00219</name>
</gene>
<proteinExistence type="predicted"/>
<name>A0A1M7RVQ7_9BACT</name>
<dbReference type="EMBL" id="FRDI01000002">
    <property type="protein sequence ID" value="SHN50236.1"/>
    <property type="molecule type" value="Genomic_DNA"/>
</dbReference>
<dbReference type="STRING" id="1121455.SAMN02745728_00219"/>
<sequence>MLPFINTDILLFAFALAFCMLCFAAVCSGAWFVVITEASGIATKKKFQDKCAFQTGKLCTILLIAYILAFISLISVNIQNGNNLLEGVLALPVTLIMSLLGTAFLLFSLYLATWKTLKKAKIIHLSIGILIALILSSAFVLIAMLLRTVLHSGSELTEYSSIIILVTELFNSIPLNSIVWPLIIQAFLLGFATIGALNLVWIMIVRNKDNFGRDYYNFTLSYSSAWAILGTLGGLVTGAFVFYRGWVGMSPSLAQFPQTWLLITNIALPSFACLLWLFIIRSNTPLRHKFSAWFALIFLILSVTAQILLTNEIMPAS</sequence>
<evidence type="ECO:0000313" key="2">
    <source>
        <dbReference type="EMBL" id="SHN50236.1"/>
    </source>
</evidence>
<accession>A0A1M7RVQ7</accession>
<evidence type="ECO:0000256" key="1">
    <source>
        <dbReference type="SAM" id="Phobius"/>
    </source>
</evidence>
<feature type="transmembrane region" description="Helical" evidence="1">
    <location>
        <begin position="55"/>
        <end position="76"/>
    </location>
</feature>